<organism evidence="10 12">
    <name type="scientific">Roseovarius indicus</name>
    <dbReference type="NCBI Taxonomy" id="540747"/>
    <lineage>
        <taxon>Bacteria</taxon>
        <taxon>Pseudomonadati</taxon>
        <taxon>Pseudomonadota</taxon>
        <taxon>Alphaproteobacteria</taxon>
        <taxon>Rhodobacterales</taxon>
        <taxon>Roseobacteraceae</taxon>
        <taxon>Roseovarius</taxon>
    </lineage>
</organism>
<reference evidence="10 12" key="1">
    <citation type="submission" date="2015-04" db="EMBL/GenBank/DDBJ databases">
        <title>The draft genome sequence of Roseovarius indicus B108T.</title>
        <authorList>
            <person name="Li G."/>
            <person name="Lai Q."/>
            <person name="Shao Z."/>
            <person name="Yan P."/>
        </authorList>
    </citation>
    <scope>NUCLEOTIDE SEQUENCE [LARGE SCALE GENOMIC DNA]</scope>
    <source>
        <strain evidence="10 12">B108</strain>
    </source>
</reference>
<feature type="binding site" evidence="8">
    <location>
        <position position="89"/>
    </location>
    <ligand>
        <name>ATP</name>
        <dbReference type="ChEBI" id="CHEBI:30616"/>
    </ligand>
</feature>
<keyword evidence="12" id="KW-1185">Reference proteome</keyword>
<keyword evidence="5 8" id="KW-0547">Nucleotide-binding</keyword>
<gene>
    <name evidence="8" type="primary">ydiU</name>
    <name evidence="8" type="synonym">selO</name>
    <name evidence="11" type="ORF">RIdsm_03048</name>
    <name evidence="10" type="ORF">XM52_10335</name>
</gene>
<dbReference type="PANTHER" id="PTHR32057:SF14">
    <property type="entry name" value="PROTEIN ADENYLYLTRANSFERASE SELO, MITOCHONDRIAL"/>
    <property type="match status" value="1"/>
</dbReference>
<dbReference type="EMBL" id="CP031598">
    <property type="protein sequence ID" value="QEW27236.1"/>
    <property type="molecule type" value="Genomic_DNA"/>
</dbReference>
<dbReference type="HAMAP" id="MF_00692">
    <property type="entry name" value="SelO"/>
    <property type="match status" value="1"/>
</dbReference>
<evidence type="ECO:0000256" key="8">
    <source>
        <dbReference type="HAMAP-Rule" id="MF_00692"/>
    </source>
</evidence>
<feature type="region of interest" description="Disordered" evidence="9">
    <location>
        <begin position="446"/>
        <end position="472"/>
    </location>
</feature>
<dbReference type="GO" id="GO:0000287">
    <property type="term" value="F:magnesium ion binding"/>
    <property type="evidence" value="ECO:0007669"/>
    <property type="project" value="UniProtKB-UniRule"/>
</dbReference>
<feature type="binding site" evidence="8">
    <location>
        <position position="254"/>
    </location>
    <ligand>
        <name>ATP</name>
        <dbReference type="ChEBI" id="CHEBI:30616"/>
    </ligand>
</feature>
<keyword evidence="2 8" id="KW-0808">Transferase</keyword>
<dbReference type="STRING" id="540747.SAMN04488031_101297"/>
<dbReference type="Proteomes" id="UP000051401">
    <property type="component" value="Unassembled WGS sequence"/>
</dbReference>
<dbReference type="Proteomes" id="UP000325785">
    <property type="component" value="Chromosome"/>
</dbReference>
<dbReference type="OrthoDB" id="9776281at2"/>
<feature type="binding site" evidence="8">
    <location>
        <position position="254"/>
    </location>
    <ligand>
        <name>Mg(2+)</name>
        <dbReference type="ChEBI" id="CHEBI:18420"/>
    </ligand>
</feature>
<dbReference type="GO" id="GO:0070733">
    <property type="term" value="F:AMPylase activity"/>
    <property type="evidence" value="ECO:0007669"/>
    <property type="project" value="UniProtKB-EC"/>
</dbReference>
<feature type="binding site" evidence="8">
    <location>
        <position position="88"/>
    </location>
    <ligand>
        <name>ATP</name>
        <dbReference type="ChEBI" id="CHEBI:30616"/>
    </ligand>
</feature>
<sequence length="472" mass="52091">MTLTIPFDNSYARLPARFYTRLNPMPVKTPQLIRFNHALAAEMGITPGTDEEIALAFSGNTPPDGADPLAQAYAGHQFGGFSPQLGDGRANLLGETVANGKRYDIQLKGSGPTPYSRMGDGRNWMGPVLREYVVSEAMHALGIPTTRALAAVATGERVYRENGGMPGAVLARVASSHIRVGTFQFFAARRDTEGLQALFDHTVERHYPGVETPTDLLDAVIARQAKLIAQWMSVGFIHGVMNTDNSTLSGETIDYGPCAFMDTYHPDTVYSSIDAHGRYAYSNQPNVIVWNMAQLATALVPLMPDQDAAIETFTKSVHAMPDQIHAEWMTLFRAKLGLATQDDGDEELITGLLRRMAENRADFTNTFRALPAGTARDQFLDPKAFDEWEPLWRKRLEAEDDPETRMRAANPAVIPRNHRVEQMIQAAVQGDFGPFERLNDVLANPYEDQPDAADLTRPPEPSEVVHQTFCGT</sequence>
<comment type="catalytic activity">
    <reaction evidence="8">
        <text>L-tyrosyl-[protein] + UTP = O-(5'-uridylyl)-L-tyrosyl-[protein] + diphosphate</text>
        <dbReference type="Rhea" id="RHEA:83887"/>
        <dbReference type="Rhea" id="RHEA-COMP:10136"/>
        <dbReference type="Rhea" id="RHEA-COMP:20238"/>
        <dbReference type="ChEBI" id="CHEBI:33019"/>
        <dbReference type="ChEBI" id="CHEBI:46398"/>
        <dbReference type="ChEBI" id="CHEBI:46858"/>
        <dbReference type="ChEBI" id="CHEBI:90602"/>
    </reaction>
</comment>
<keyword evidence="3 8" id="KW-0548">Nucleotidyltransferase</keyword>
<comment type="catalytic activity">
    <reaction evidence="8">
        <text>L-threonyl-[protein] + ATP = 3-O-(5'-adenylyl)-L-threonyl-[protein] + diphosphate</text>
        <dbReference type="Rhea" id="RHEA:54292"/>
        <dbReference type="Rhea" id="RHEA-COMP:11060"/>
        <dbReference type="Rhea" id="RHEA-COMP:13847"/>
        <dbReference type="ChEBI" id="CHEBI:30013"/>
        <dbReference type="ChEBI" id="CHEBI:30616"/>
        <dbReference type="ChEBI" id="CHEBI:33019"/>
        <dbReference type="ChEBI" id="CHEBI:138113"/>
        <dbReference type="EC" id="2.7.7.108"/>
    </reaction>
</comment>
<evidence type="ECO:0000313" key="13">
    <source>
        <dbReference type="Proteomes" id="UP000325785"/>
    </source>
</evidence>
<feature type="binding site" evidence="8">
    <location>
        <position position="86"/>
    </location>
    <ligand>
        <name>ATP</name>
        <dbReference type="ChEBI" id="CHEBI:30616"/>
    </ligand>
</feature>
<evidence type="ECO:0000256" key="7">
    <source>
        <dbReference type="ARBA" id="ARBA00022842"/>
    </source>
</evidence>
<proteinExistence type="inferred from homology"/>
<evidence type="ECO:0000256" key="2">
    <source>
        <dbReference type="ARBA" id="ARBA00022679"/>
    </source>
</evidence>
<keyword evidence="7 8" id="KW-0460">Magnesium</keyword>
<keyword evidence="4 8" id="KW-0479">Metal-binding</keyword>
<comment type="similarity">
    <text evidence="1 8">Belongs to the SELO family.</text>
</comment>
<feature type="binding site" evidence="8">
    <location>
        <position position="121"/>
    </location>
    <ligand>
        <name>ATP</name>
        <dbReference type="ChEBI" id="CHEBI:30616"/>
    </ligand>
</feature>
<keyword evidence="6 8" id="KW-0067">ATP-binding</keyword>
<evidence type="ECO:0000256" key="9">
    <source>
        <dbReference type="SAM" id="MobiDB-lite"/>
    </source>
</evidence>
<comment type="function">
    <text evidence="8">Nucleotidyltransferase involved in the post-translational modification of proteins. It can catalyze the addition of adenosine monophosphate (AMP) or uridine monophosphate (UMP) to a protein, resulting in modifications known as AMPylation and UMPylation.</text>
</comment>
<comment type="cofactor">
    <cofactor evidence="8">
        <name>Mg(2+)</name>
        <dbReference type="ChEBI" id="CHEBI:18420"/>
    </cofactor>
    <cofactor evidence="8">
        <name>Mn(2+)</name>
        <dbReference type="ChEBI" id="CHEBI:29035"/>
    </cofactor>
</comment>
<dbReference type="EMBL" id="LAXI01000005">
    <property type="protein sequence ID" value="KRS17947.1"/>
    <property type="molecule type" value="Genomic_DNA"/>
</dbReference>
<keyword evidence="8" id="KW-0464">Manganese</keyword>
<dbReference type="AlphaFoldDB" id="A0A0T5P9J9"/>
<comment type="catalytic activity">
    <reaction evidence="8">
        <text>L-tyrosyl-[protein] + ATP = O-(5'-adenylyl)-L-tyrosyl-[protein] + diphosphate</text>
        <dbReference type="Rhea" id="RHEA:54288"/>
        <dbReference type="Rhea" id="RHEA-COMP:10136"/>
        <dbReference type="Rhea" id="RHEA-COMP:13846"/>
        <dbReference type="ChEBI" id="CHEBI:30616"/>
        <dbReference type="ChEBI" id="CHEBI:33019"/>
        <dbReference type="ChEBI" id="CHEBI:46858"/>
        <dbReference type="ChEBI" id="CHEBI:83624"/>
        <dbReference type="EC" id="2.7.7.108"/>
    </reaction>
</comment>
<feature type="binding site" evidence="8">
    <location>
        <position position="108"/>
    </location>
    <ligand>
        <name>ATP</name>
        <dbReference type="ChEBI" id="CHEBI:30616"/>
    </ligand>
</feature>
<dbReference type="InterPro" id="IPR003846">
    <property type="entry name" value="SelO"/>
</dbReference>
<feature type="binding site" evidence="8">
    <location>
        <position position="172"/>
    </location>
    <ligand>
        <name>ATP</name>
        <dbReference type="ChEBI" id="CHEBI:30616"/>
    </ligand>
</feature>
<evidence type="ECO:0000313" key="10">
    <source>
        <dbReference type="EMBL" id="KRS17947.1"/>
    </source>
</evidence>
<evidence type="ECO:0000256" key="4">
    <source>
        <dbReference type="ARBA" id="ARBA00022723"/>
    </source>
</evidence>
<comment type="catalytic activity">
    <reaction evidence="8">
        <text>L-histidyl-[protein] + UTP = N(tele)-(5'-uridylyl)-L-histidyl-[protein] + diphosphate</text>
        <dbReference type="Rhea" id="RHEA:83891"/>
        <dbReference type="Rhea" id="RHEA-COMP:9745"/>
        <dbReference type="Rhea" id="RHEA-COMP:20239"/>
        <dbReference type="ChEBI" id="CHEBI:29979"/>
        <dbReference type="ChEBI" id="CHEBI:33019"/>
        <dbReference type="ChEBI" id="CHEBI:46398"/>
        <dbReference type="ChEBI" id="CHEBI:233474"/>
    </reaction>
</comment>
<dbReference type="RefSeq" id="WP_057815956.1">
    <property type="nucleotide sequence ID" value="NZ_CP031598.1"/>
</dbReference>
<comment type="catalytic activity">
    <reaction evidence="8">
        <text>L-seryl-[protein] + ATP = 3-O-(5'-adenylyl)-L-seryl-[protein] + diphosphate</text>
        <dbReference type="Rhea" id="RHEA:58120"/>
        <dbReference type="Rhea" id="RHEA-COMP:9863"/>
        <dbReference type="Rhea" id="RHEA-COMP:15073"/>
        <dbReference type="ChEBI" id="CHEBI:29999"/>
        <dbReference type="ChEBI" id="CHEBI:30616"/>
        <dbReference type="ChEBI" id="CHEBI:33019"/>
        <dbReference type="ChEBI" id="CHEBI:142516"/>
        <dbReference type="EC" id="2.7.7.108"/>
    </reaction>
</comment>
<dbReference type="Pfam" id="PF02696">
    <property type="entry name" value="SelO"/>
    <property type="match status" value="1"/>
</dbReference>
<evidence type="ECO:0000313" key="12">
    <source>
        <dbReference type="Proteomes" id="UP000051401"/>
    </source>
</evidence>
<dbReference type="GO" id="GO:0030145">
    <property type="term" value="F:manganese ion binding"/>
    <property type="evidence" value="ECO:0007669"/>
    <property type="project" value="UniProtKB-UniRule"/>
</dbReference>
<evidence type="ECO:0000256" key="6">
    <source>
        <dbReference type="ARBA" id="ARBA00022840"/>
    </source>
</evidence>
<dbReference type="EC" id="2.7.7.-" evidence="8"/>
<dbReference type="KEGG" id="rid:RIdsm_03048"/>
<dbReference type="GO" id="GO:0005524">
    <property type="term" value="F:ATP binding"/>
    <property type="evidence" value="ECO:0007669"/>
    <property type="project" value="UniProtKB-UniRule"/>
</dbReference>
<evidence type="ECO:0000256" key="3">
    <source>
        <dbReference type="ARBA" id="ARBA00022695"/>
    </source>
</evidence>
<feature type="binding site" evidence="8">
    <location>
        <position position="120"/>
    </location>
    <ligand>
        <name>ATP</name>
        <dbReference type="ChEBI" id="CHEBI:30616"/>
    </ligand>
</feature>
<evidence type="ECO:0000256" key="5">
    <source>
        <dbReference type="ARBA" id="ARBA00022741"/>
    </source>
</evidence>
<feature type="binding site" evidence="8">
    <location>
        <position position="245"/>
    </location>
    <ligand>
        <name>Mg(2+)</name>
        <dbReference type="ChEBI" id="CHEBI:18420"/>
    </ligand>
</feature>
<evidence type="ECO:0000256" key="1">
    <source>
        <dbReference type="ARBA" id="ARBA00009747"/>
    </source>
</evidence>
<dbReference type="NCBIfam" id="NF000658">
    <property type="entry name" value="PRK00029.1"/>
    <property type="match status" value="1"/>
</dbReference>
<name>A0A0T5P9J9_9RHOB</name>
<dbReference type="EC" id="2.7.7.108" evidence="8"/>
<dbReference type="PANTHER" id="PTHR32057">
    <property type="entry name" value="PROTEIN ADENYLYLTRANSFERASE SELO, MITOCHONDRIAL"/>
    <property type="match status" value="1"/>
</dbReference>
<accession>A0A0T5P9J9</accession>
<reference evidence="11 13" key="2">
    <citation type="submission" date="2018-08" db="EMBL/GenBank/DDBJ databases">
        <title>Genetic Globetrotter - A new plasmid hitch-hiking vast phylogenetic and geographic distances.</title>
        <authorList>
            <person name="Vollmers J."/>
            <person name="Petersen J."/>
        </authorList>
    </citation>
    <scope>NUCLEOTIDE SEQUENCE [LARGE SCALE GENOMIC DNA]</scope>
    <source>
        <strain evidence="11 13">DSM 26383</strain>
    </source>
</reference>
<feature type="active site" description="Proton acceptor" evidence="8">
    <location>
        <position position="244"/>
    </location>
</feature>
<protein>
    <recommendedName>
        <fullName evidence="8">Protein nucleotidyltransferase YdiU</fullName>
        <ecNumber evidence="8">2.7.7.-</ecNumber>
    </recommendedName>
    <alternativeName>
        <fullName evidence="8">Protein adenylyltransferase YdiU</fullName>
        <ecNumber evidence="8">2.7.7.108</ecNumber>
    </alternativeName>
    <alternativeName>
        <fullName evidence="8">Protein uridylyltransferase YdiU</fullName>
        <ecNumber evidence="8">2.7.7.-</ecNumber>
    </alternativeName>
</protein>
<feature type="binding site" evidence="8">
    <location>
        <position position="179"/>
    </location>
    <ligand>
        <name>ATP</name>
        <dbReference type="ChEBI" id="CHEBI:30616"/>
    </ligand>
</feature>
<evidence type="ECO:0000313" key="11">
    <source>
        <dbReference type="EMBL" id="QEW27236.1"/>
    </source>
</evidence>
<comment type="catalytic activity">
    <reaction evidence="8">
        <text>L-seryl-[protein] + UTP = O-(5'-uridylyl)-L-seryl-[protein] + diphosphate</text>
        <dbReference type="Rhea" id="RHEA:64604"/>
        <dbReference type="Rhea" id="RHEA-COMP:9863"/>
        <dbReference type="Rhea" id="RHEA-COMP:16635"/>
        <dbReference type="ChEBI" id="CHEBI:29999"/>
        <dbReference type="ChEBI" id="CHEBI:33019"/>
        <dbReference type="ChEBI" id="CHEBI:46398"/>
        <dbReference type="ChEBI" id="CHEBI:156051"/>
    </reaction>
</comment>
<dbReference type="PATRIC" id="fig|540747.5.peg.4993"/>